<reference evidence="2 3" key="1">
    <citation type="submission" date="2020-07" db="EMBL/GenBank/DDBJ databases">
        <title>Comparative genomics of pyrophilous fungi reveals a link between fire events and developmental genes.</title>
        <authorList>
            <consortium name="DOE Joint Genome Institute"/>
            <person name="Steindorff A.S."/>
            <person name="Carver A."/>
            <person name="Calhoun S."/>
            <person name="Stillman K."/>
            <person name="Liu H."/>
            <person name="Lipzen A."/>
            <person name="Pangilinan J."/>
            <person name="Labutti K."/>
            <person name="Bruns T.D."/>
            <person name="Grigoriev I.V."/>
        </authorList>
    </citation>
    <scope>NUCLEOTIDE SEQUENCE [LARGE SCALE GENOMIC DNA]</scope>
    <source>
        <strain evidence="2 3">CBS 144469</strain>
    </source>
</reference>
<gene>
    <name evidence="2" type="ORF">DFP72DRAFT_243267</name>
</gene>
<keyword evidence="3" id="KW-1185">Reference proteome</keyword>
<evidence type="ECO:0000256" key="1">
    <source>
        <dbReference type="SAM" id="MobiDB-lite"/>
    </source>
</evidence>
<dbReference type="Proteomes" id="UP000521943">
    <property type="component" value="Unassembled WGS sequence"/>
</dbReference>
<organism evidence="2 3">
    <name type="scientific">Ephemerocybe angulata</name>
    <dbReference type="NCBI Taxonomy" id="980116"/>
    <lineage>
        <taxon>Eukaryota</taxon>
        <taxon>Fungi</taxon>
        <taxon>Dikarya</taxon>
        <taxon>Basidiomycota</taxon>
        <taxon>Agaricomycotina</taxon>
        <taxon>Agaricomycetes</taxon>
        <taxon>Agaricomycetidae</taxon>
        <taxon>Agaricales</taxon>
        <taxon>Agaricineae</taxon>
        <taxon>Psathyrellaceae</taxon>
        <taxon>Ephemerocybe</taxon>
    </lineage>
</organism>
<evidence type="ECO:0000313" key="3">
    <source>
        <dbReference type="Proteomes" id="UP000521943"/>
    </source>
</evidence>
<evidence type="ECO:0000313" key="2">
    <source>
        <dbReference type="EMBL" id="KAF6741662.1"/>
    </source>
</evidence>
<protein>
    <submittedName>
        <fullName evidence="2">Uncharacterized protein</fullName>
    </submittedName>
</protein>
<feature type="region of interest" description="Disordered" evidence="1">
    <location>
        <begin position="1"/>
        <end position="388"/>
    </location>
</feature>
<feature type="compositionally biased region" description="Basic and acidic residues" evidence="1">
    <location>
        <begin position="31"/>
        <end position="49"/>
    </location>
</feature>
<feature type="compositionally biased region" description="Gly residues" evidence="1">
    <location>
        <begin position="1"/>
        <end position="10"/>
    </location>
</feature>
<feature type="compositionally biased region" description="Basic and acidic residues" evidence="1">
    <location>
        <begin position="98"/>
        <end position="135"/>
    </location>
</feature>
<feature type="compositionally biased region" description="Polar residues" evidence="1">
    <location>
        <begin position="183"/>
        <end position="198"/>
    </location>
</feature>
<proteinExistence type="predicted"/>
<comment type="caution">
    <text evidence="2">The sequence shown here is derived from an EMBL/GenBank/DDBJ whole genome shotgun (WGS) entry which is preliminary data.</text>
</comment>
<dbReference type="AlphaFoldDB" id="A0A8H6LUV6"/>
<accession>A0A8H6LUV6</accession>
<feature type="compositionally biased region" description="Low complexity" evidence="1">
    <location>
        <begin position="214"/>
        <end position="227"/>
    </location>
</feature>
<name>A0A8H6LUV6_9AGAR</name>
<dbReference type="OrthoDB" id="3066983at2759"/>
<feature type="compositionally biased region" description="Basic and acidic residues" evidence="1">
    <location>
        <begin position="59"/>
        <end position="73"/>
    </location>
</feature>
<feature type="compositionally biased region" description="Basic and acidic residues" evidence="1">
    <location>
        <begin position="228"/>
        <end position="237"/>
    </location>
</feature>
<feature type="compositionally biased region" description="Basic residues" evidence="1">
    <location>
        <begin position="15"/>
        <end position="30"/>
    </location>
</feature>
<dbReference type="EMBL" id="JACGCI010000225">
    <property type="protein sequence ID" value="KAF6741662.1"/>
    <property type="molecule type" value="Genomic_DNA"/>
</dbReference>
<sequence length="445" mass="49079">MRTLGGGGELLGLERRRRRRRRARGGRRRIKGEGEKRAGEGKRRKERVGIETSDTWFNSKDRLLAGKEEEDRKGRGKKKNALAQAVSRAFDFDFGDEERDREREREKEIREREKEMRERERERERDRDVERESQKSNDILENTLFKKKIKARGGGVPPITTSAHAQGIVAPSSPIGASPMPNHDSQNPTSSAATSTNALLDFSFSSSRKKSKKNTPATTSATAALNALDRDEWRGERPGTAGSGSTGHSGSQQHVGGGTNSSSAASNPPFVWVSRSKVVDETRGSESPVLVSAAPSRRVTRMQEENAVLDVSSRGSSKSREAEGGSVDVKGKRPAKKRTASVPNLGFDQQPHRDLSKVPFDSESGVLGRAGQPFDQGPEYNPYSHSQAYDSDAAVVSVVKGNRRKTSEGRLRQYIRGEERGKEMDMVKAIPVLRSLKSKSSGQLR</sequence>
<feature type="compositionally biased region" description="Low complexity" evidence="1">
    <location>
        <begin position="248"/>
        <end position="269"/>
    </location>
</feature>